<gene>
    <name evidence="2" type="ORF">UFOPK1493_03856</name>
</gene>
<comment type="similarity">
    <text evidence="1">Belongs to the DTD family.</text>
</comment>
<dbReference type="GO" id="GO:0051500">
    <property type="term" value="F:D-tyrosyl-tRNA(Tyr) deacylase activity"/>
    <property type="evidence" value="ECO:0007669"/>
    <property type="project" value="TreeGrafter"/>
</dbReference>
<dbReference type="NCBIfam" id="TIGR00256">
    <property type="entry name" value="D-aminoacyl-tRNA deacylase"/>
    <property type="match status" value="1"/>
</dbReference>
<evidence type="ECO:0000256" key="1">
    <source>
        <dbReference type="ARBA" id="ARBA00009673"/>
    </source>
</evidence>
<dbReference type="InterPro" id="IPR023509">
    <property type="entry name" value="DTD-like_sf"/>
</dbReference>
<name>A0A6J6G8T9_9ZZZZ</name>
<dbReference type="Gene3D" id="3.50.80.10">
    <property type="entry name" value="D-tyrosyl-tRNA(Tyr) deacylase"/>
    <property type="match status" value="1"/>
</dbReference>
<proteinExistence type="inferred from homology"/>
<sequence>MRGLVQRVESASVTFRPAGSDGTWEEAGSIGAGLLVLVGVTHDDTEADAVKLADKVWHLRVMDDDDGVMNRSVADTTREVLVVSQFTLYGDTSAGRRPSWIAAARPEQAEPLVERVVARLRELGATVATGRFRTEMRVSLVNDGPVTVLVEVPSRA</sequence>
<dbReference type="SUPFAM" id="SSF69500">
    <property type="entry name" value="DTD-like"/>
    <property type="match status" value="1"/>
</dbReference>
<dbReference type="FunFam" id="3.50.80.10:FF:000001">
    <property type="entry name" value="D-aminoacyl-tRNA deacylase"/>
    <property type="match status" value="1"/>
</dbReference>
<dbReference type="GO" id="GO:0005737">
    <property type="term" value="C:cytoplasm"/>
    <property type="evidence" value="ECO:0007669"/>
    <property type="project" value="InterPro"/>
</dbReference>
<evidence type="ECO:0000313" key="2">
    <source>
        <dbReference type="EMBL" id="CAB4593198.1"/>
    </source>
</evidence>
<organism evidence="2">
    <name type="scientific">freshwater metagenome</name>
    <dbReference type="NCBI Taxonomy" id="449393"/>
    <lineage>
        <taxon>unclassified sequences</taxon>
        <taxon>metagenomes</taxon>
        <taxon>ecological metagenomes</taxon>
    </lineage>
</organism>
<dbReference type="AlphaFoldDB" id="A0A6J6G8T9"/>
<protein>
    <submittedName>
        <fullName evidence="2">Unannotated protein</fullName>
    </submittedName>
</protein>
<dbReference type="HAMAP" id="MF_00518">
    <property type="entry name" value="Deacylase_Dtd"/>
    <property type="match status" value="1"/>
</dbReference>
<dbReference type="InterPro" id="IPR003732">
    <property type="entry name" value="Daa-tRNA_deacyls_DTD"/>
</dbReference>
<dbReference type="PANTHER" id="PTHR10472">
    <property type="entry name" value="D-TYROSYL-TRNA TYR DEACYLASE"/>
    <property type="match status" value="1"/>
</dbReference>
<accession>A0A6J6G8T9</accession>
<dbReference type="PANTHER" id="PTHR10472:SF5">
    <property type="entry name" value="D-AMINOACYL-TRNA DEACYLASE 1"/>
    <property type="match status" value="1"/>
</dbReference>
<reference evidence="2" key="1">
    <citation type="submission" date="2020-05" db="EMBL/GenBank/DDBJ databases">
        <authorList>
            <person name="Chiriac C."/>
            <person name="Salcher M."/>
            <person name="Ghai R."/>
            <person name="Kavagutti S V."/>
        </authorList>
    </citation>
    <scope>NUCLEOTIDE SEQUENCE</scope>
</reference>
<dbReference type="EMBL" id="CAEZSR010000248">
    <property type="protein sequence ID" value="CAB4593198.1"/>
    <property type="molecule type" value="Genomic_DNA"/>
</dbReference>
<dbReference type="Pfam" id="PF02580">
    <property type="entry name" value="Tyr_Deacylase"/>
    <property type="match status" value="1"/>
</dbReference>